<dbReference type="SUPFAM" id="SSF52540">
    <property type="entry name" value="P-loop containing nucleoside triphosphate hydrolases"/>
    <property type="match status" value="1"/>
</dbReference>
<feature type="domain" description="Kinesin motor" evidence="12">
    <location>
        <begin position="1"/>
        <end position="111"/>
    </location>
</feature>
<name>E9E9U8_METAQ</name>
<evidence type="ECO:0000256" key="7">
    <source>
        <dbReference type="ARBA" id="ARBA00022801"/>
    </source>
</evidence>
<evidence type="ECO:0000259" key="12">
    <source>
        <dbReference type="PROSITE" id="PS50067"/>
    </source>
</evidence>
<dbReference type="InterPro" id="IPR001752">
    <property type="entry name" value="Kinesin_motor_dom"/>
</dbReference>
<dbReference type="PROSITE" id="PS50878">
    <property type="entry name" value="RT_POL"/>
    <property type="match status" value="1"/>
</dbReference>
<keyword evidence="7" id="KW-0378">Hydrolase</keyword>
<evidence type="ECO:0000256" key="6">
    <source>
        <dbReference type="ARBA" id="ARBA00022759"/>
    </source>
</evidence>
<proteinExistence type="inferred from homology"/>
<evidence type="ECO:0000256" key="2">
    <source>
        <dbReference type="ARBA" id="ARBA00012493"/>
    </source>
</evidence>
<dbReference type="InterPro" id="IPR000477">
    <property type="entry name" value="RT_dom"/>
</dbReference>
<dbReference type="PROSITE" id="PS50067">
    <property type="entry name" value="KINESIN_MOTOR_2"/>
    <property type="match status" value="1"/>
</dbReference>
<feature type="binding site" evidence="10">
    <location>
        <begin position="89"/>
        <end position="96"/>
    </location>
    <ligand>
        <name>ATP</name>
        <dbReference type="ChEBI" id="CHEBI:30616"/>
    </ligand>
</feature>
<evidence type="ECO:0000256" key="3">
    <source>
        <dbReference type="ARBA" id="ARBA00022679"/>
    </source>
</evidence>
<dbReference type="GO" id="GO:0005524">
    <property type="term" value="F:ATP binding"/>
    <property type="evidence" value="ECO:0007669"/>
    <property type="project" value="UniProtKB-UniRule"/>
</dbReference>
<keyword evidence="4" id="KW-0548">Nucleotidyltransferase</keyword>
<comment type="similarity">
    <text evidence="10">Belongs to the TRAFAC class myosin-kinesin ATPase superfamily. Kinesin family.</text>
</comment>
<evidence type="ECO:0000256" key="11">
    <source>
        <dbReference type="SAM" id="MobiDB-lite"/>
    </source>
</evidence>
<keyword evidence="15" id="KW-1185">Reference proteome</keyword>
<evidence type="ECO:0000259" key="13">
    <source>
        <dbReference type="PROSITE" id="PS50878"/>
    </source>
</evidence>
<dbReference type="GO" id="GO:0007018">
    <property type="term" value="P:microtubule-based movement"/>
    <property type="evidence" value="ECO:0007669"/>
    <property type="project" value="InterPro"/>
</dbReference>
<evidence type="ECO:0000313" key="15">
    <source>
        <dbReference type="Proteomes" id="UP000002499"/>
    </source>
</evidence>
<keyword evidence="5" id="KW-0540">Nuclease</keyword>
<reference evidence="14 15" key="1">
    <citation type="journal article" date="2011" name="PLoS Genet.">
        <title>Genome sequencing and comparative transcriptomics of the model entomopathogenic fungi Metarhizium anisopliae and M. acridum.</title>
        <authorList>
            <person name="Gao Q."/>
            <person name="Jin K."/>
            <person name="Ying S.H."/>
            <person name="Zhang Y."/>
            <person name="Xiao G."/>
            <person name="Shang Y."/>
            <person name="Duan Z."/>
            <person name="Hu X."/>
            <person name="Xie X.Q."/>
            <person name="Zhou G."/>
            <person name="Peng G."/>
            <person name="Luo Z."/>
            <person name="Huang W."/>
            <person name="Wang B."/>
            <person name="Fang W."/>
            <person name="Wang S."/>
            <person name="Zhong Y."/>
            <person name="Ma L.J."/>
            <person name="St Leger R.J."/>
            <person name="Zhao G.P."/>
            <person name="Pei Y."/>
            <person name="Feng M.G."/>
            <person name="Xia Y."/>
            <person name="Wang C."/>
        </authorList>
    </citation>
    <scope>NUCLEOTIDE SEQUENCE [LARGE SCALE GENOMIC DNA]</scope>
    <source>
        <strain evidence="14 15">CQMa 102</strain>
    </source>
</reference>
<dbReference type="SUPFAM" id="SSF56672">
    <property type="entry name" value="DNA/RNA polymerases"/>
    <property type="match status" value="1"/>
</dbReference>
<dbReference type="InterPro" id="IPR043502">
    <property type="entry name" value="DNA/RNA_pol_sf"/>
</dbReference>
<dbReference type="FunFam" id="3.30.70.270:FF:000020">
    <property type="entry name" value="Transposon Tf2-6 polyprotein-like Protein"/>
    <property type="match status" value="1"/>
</dbReference>
<evidence type="ECO:0000256" key="5">
    <source>
        <dbReference type="ARBA" id="ARBA00022722"/>
    </source>
</evidence>
<evidence type="ECO:0000256" key="10">
    <source>
        <dbReference type="PROSITE-ProRule" id="PRU00283"/>
    </source>
</evidence>
<dbReference type="FunFam" id="3.10.20.370:FF:000001">
    <property type="entry name" value="Retrovirus-related Pol polyprotein from transposon 17.6-like protein"/>
    <property type="match status" value="1"/>
</dbReference>
<dbReference type="HOGENOM" id="CLU_330393_0_0_1"/>
<feature type="region of interest" description="Disordered" evidence="11">
    <location>
        <begin position="304"/>
        <end position="325"/>
    </location>
</feature>
<dbReference type="Pfam" id="PF17917">
    <property type="entry name" value="RT_RNaseH"/>
    <property type="match status" value="1"/>
</dbReference>
<dbReference type="GO" id="GO:0003777">
    <property type="term" value="F:microtubule motor activity"/>
    <property type="evidence" value="ECO:0007669"/>
    <property type="project" value="InterPro"/>
</dbReference>
<dbReference type="Gene3D" id="3.30.70.270">
    <property type="match status" value="2"/>
</dbReference>
<organism evidence="15">
    <name type="scientific">Metarhizium acridum (strain CQMa 102)</name>
    <dbReference type="NCBI Taxonomy" id="655827"/>
    <lineage>
        <taxon>Eukaryota</taxon>
        <taxon>Fungi</taxon>
        <taxon>Dikarya</taxon>
        <taxon>Ascomycota</taxon>
        <taxon>Pezizomycotina</taxon>
        <taxon>Sordariomycetes</taxon>
        <taxon>Hypocreomycetidae</taxon>
        <taxon>Hypocreales</taxon>
        <taxon>Clavicipitaceae</taxon>
        <taxon>Metarhizium</taxon>
    </lineage>
</organism>
<dbReference type="SMART" id="SM00129">
    <property type="entry name" value="KISc"/>
    <property type="match status" value="1"/>
</dbReference>
<keyword evidence="8" id="KW-0695">RNA-directed DNA polymerase</keyword>
<dbReference type="InterPro" id="IPR041373">
    <property type="entry name" value="RT_RNaseH"/>
</dbReference>
<dbReference type="InterPro" id="IPR027417">
    <property type="entry name" value="P-loop_NTPase"/>
</dbReference>
<keyword evidence="3" id="KW-0808">Transferase</keyword>
<dbReference type="AlphaFoldDB" id="E9E9U8"/>
<keyword evidence="10" id="KW-0067">ATP-binding</keyword>
<dbReference type="STRING" id="655827.E9E9U8"/>
<sequence length="868" mass="97401">MNVFARWRPLADAEEAQGAINYTTSHNSPLLSVSIHRASSPDDRTWESPAAFTAVLDAQDDNTAVYTRVVQPGIARVLQGESASFFAYGHSGSGKTHTVMGYQQTPSGVGLSLAAAARHRPQPPGAPRQGPDGKTHIRARTETLDGSRVRGRPLLQRACRTYESFCDELQRGLARRAVGSSTVHDQNSRTHAVLRLEVVKQNLVAAREALLDRQSELVPVGKRATGISIEEQSRAYIRAADGKWAPNPEYAVDQARIVAALAEQAEFEARVEAAEQHVAAVYEDTAGLGGSLVFVDLAGGREAVPAGEAGGPSDQHGSPGAEGGDPRVYGALVGAATNHGVVDMEIAQLLVDIQGTKHRVTLDITVISKHDVILGIPWLRASNPRVNWRTGQLQWDLPGCGYEAESGLRRAPHSNYDRPLGIYVIAREPKAETTEIPKEYSKYSKLFSGELETGLPEHSRWDHEIRLQPGTEPTFNKIYPQNPEQDKALKEYLEDMLQKGYIRPSESPAGYPILWVPKKNGKLRPCIDYRHLNKITIKNRYPLPLMTEIRDKVGKAKWFTTLDLKGAYNLIRMKEGHEWMTAFRTSRGHYEYLVMPFGLTNAPATFQRMIDTILRKQLGVFVVVYLDDILIYSDTLEEHKRHVHEVLQTLQDNKLLVEASKCQFHQNTVHFLGYVLTHGEIRMSPDKIKTIKEWPTPKNLKEVRGFTAFVNFYRKFLSGYGDISRPLTNLTKKEVGFQWNEPEATAFQKMKDLVTSEPVLKAPDQDKPYELETDASDFALGGQLGQRDDQGRLHPVAFFSKKLHGPELNYGIHDKELMAIIECFKEWRHYLIGAKHQIKVYTDHKNLTSFLTTKDLNKRQIRWMGTLC</sequence>
<accession>E9E9U8</accession>
<dbReference type="InterPro" id="IPR021109">
    <property type="entry name" value="Peptidase_aspartic_dom_sf"/>
</dbReference>
<keyword evidence="10" id="KW-0547">Nucleotide-binding</keyword>
<evidence type="ECO:0000256" key="9">
    <source>
        <dbReference type="ARBA" id="ARBA00023128"/>
    </source>
</evidence>
<dbReference type="InParanoid" id="E9E9U8"/>
<evidence type="ECO:0000256" key="1">
    <source>
        <dbReference type="ARBA" id="ARBA00004173"/>
    </source>
</evidence>
<dbReference type="Pfam" id="PF00078">
    <property type="entry name" value="RVT_1"/>
    <property type="match status" value="1"/>
</dbReference>
<dbReference type="InterPro" id="IPR036961">
    <property type="entry name" value="Kinesin_motor_dom_sf"/>
</dbReference>
<protein>
    <recommendedName>
        <fullName evidence="2">RNA-directed DNA polymerase</fullName>
        <ecNumber evidence="2">2.7.7.49</ecNumber>
    </recommendedName>
</protein>
<dbReference type="OrthoDB" id="5152741at2759"/>
<dbReference type="PANTHER" id="PTHR37984:SF5">
    <property type="entry name" value="PROTEIN NYNRIN-LIKE"/>
    <property type="match status" value="1"/>
</dbReference>
<feature type="domain" description="Reverse transcriptase" evidence="13">
    <location>
        <begin position="497"/>
        <end position="676"/>
    </location>
</feature>
<evidence type="ECO:0000256" key="4">
    <source>
        <dbReference type="ARBA" id="ARBA00022695"/>
    </source>
</evidence>
<dbReference type="Gene3D" id="3.40.850.10">
    <property type="entry name" value="Kinesin motor domain"/>
    <property type="match status" value="2"/>
</dbReference>
<dbReference type="GO" id="GO:0016787">
    <property type="term" value="F:hydrolase activity"/>
    <property type="evidence" value="ECO:0007669"/>
    <property type="project" value="UniProtKB-KW"/>
</dbReference>
<dbReference type="GO" id="GO:0005739">
    <property type="term" value="C:mitochondrion"/>
    <property type="evidence" value="ECO:0007669"/>
    <property type="project" value="UniProtKB-SubCell"/>
</dbReference>
<dbReference type="InterPro" id="IPR050951">
    <property type="entry name" value="Retrovirus_Pol_polyprotein"/>
</dbReference>
<evidence type="ECO:0000256" key="8">
    <source>
        <dbReference type="ARBA" id="ARBA00022918"/>
    </source>
</evidence>
<keyword evidence="9" id="KW-0496">Mitochondrion</keyword>
<dbReference type="Pfam" id="PF00225">
    <property type="entry name" value="Kinesin"/>
    <property type="match status" value="1"/>
</dbReference>
<dbReference type="InterPro" id="IPR043128">
    <property type="entry name" value="Rev_trsase/Diguanyl_cyclase"/>
</dbReference>
<dbReference type="eggNOG" id="KOG0017">
    <property type="taxonomic scope" value="Eukaryota"/>
</dbReference>
<dbReference type="Proteomes" id="UP000002499">
    <property type="component" value="Unassembled WGS sequence"/>
</dbReference>
<feature type="region of interest" description="Disordered" evidence="11">
    <location>
        <begin position="116"/>
        <end position="136"/>
    </location>
</feature>
<comment type="subcellular location">
    <subcellularLocation>
        <location evidence="1">Mitochondrion</location>
    </subcellularLocation>
</comment>
<dbReference type="PANTHER" id="PTHR37984">
    <property type="entry name" value="PROTEIN CBG26694"/>
    <property type="match status" value="1"/>
</dbReference>
<evidence type="ECO:0000313" key="14">
    <source>
        <dbReference type="EMBL" id="EFY87299.1"/>
    </source>
</evidence>
<dbReference type="GO" id="GO:0008017">
    <property type="term" value="F:microtubule binding"/>
    <property type="evidence" value="ECO:0007669"/>
    <property type="project" value="InterPro"/>
</dbReference>
<gene>
    <name evidence="14" type="ORF">MAC_06646</name>
</gene>
<dbReference type="Gene3D" id="3.10.10.10">
    <property type="entry name" value="HIV Type 1 Reverse Transcriptase, subunit A, domain 1"/>
    <property type="match status" value="1"/>
</dbReference>
<dbReference type="GO" id="GO:0003964">
    <property type="term" value="F:RNA-directed DNA polymerase activity"/>
    <property type="evidence" value="ECO:0007669"/>
    <property type="project" value="UniProtKB-KW"/>
</dbReference>
<keyword evidence="6" id="KW-0255">Endonuclease</keyword>
<dbReference type="GO" id="GO:0004519">
    <property type="term" value="F:endonuclease activity"/>
    <property type="evidence" value="ECO:0007669"/>
    <property type="project" value="UniProtKB-KW"/>
</dbReference>
<dbReference type="CDD" id="cd09274">
    <property type="entry name" value="RNase_HI_RT_Ty3"/>
    <property type="match status" value="1"/>
</dbReference>
<dbReference type="eggNOG" id="KOG4280">
    <property type="taxonomic scope" value="Eukaryota"/>
</dbReference>
<dbReference type="PRINTS" id="PR00380">
    <property type="entry name" value="KINESINHEAVY"/>
</dbReference>
<dbReference type="Gene3D" id="2.40.70.10">
    <property type="entry name" value="Acid Proteases"/>
    <property type="match status" value="1"/>
</dbReference>
<dbReference type="EMBL" id="GL698529">
    <property type="protein sequence ID" value="EFY87299.1"/>
    <property type="molecule type" value="Genomic_DNA"/>
</dbReference>
<dbReference type="CDD" id="cd01647">
    <property type="entry name" value="RT_LTR"/>
    <property type="match status" value="1"/>
</dbReference>
<keyword evidence="10" id="KW-0505">Motor protein</keyword>
<dbReference type="EC" id="2.7.7.49" evidence="2"/>